<dbReference type="AlphaFoldDB" id="A0A3Q3IHM1"/>
<sequence length="94" mass="10212">MSLFTYIGLTESHDHRKVGEVAAGAGGVCAVGTTCRCLSVKTTGSVRNTLLDSLLMEAAITWELTTRRFLSWLGPSNSIFTVAFSVDRKDPKFL</sequence>
<dbReference type="Ensembl" id="ENSMALT00000002858.1">
    <property type="protein sequence ID" value="ENSMALP00000002779.1"/>
    <property type="gene ID" value="ENSMALG00000002077.1"/>
</dbReference>
<accession>A0A3Q3IHM1</accession>
<evidence type="ECO:0000313" key="1">
    <source>
        <dbReference type="Ensembl" id="ENSMALP00000002779.1"/>
    </source>
</evidence>
<name>A0A3Q3IHM1_MONAL</name>
<reference evidence="1" key="2">
    <citation type="submission" date="2025-09" db="UniProtKB">
        <authorList>
            <consortium name="Ensembl"/>
        </authorList>
    </citation>
    <scope>IDENTIFICATION</scope>
</reference>
<protein>
    <submittedName>
        <fullName evidence="1">Uncharacterized protein</fullName>
    </submittedName>
</protein>
<organism evidence="1 2">
    <name type="scientific">Monopterus albus</name>
    <name type="common">Swamp eel</name>
    <dbReference type="NCBI Taxonomy" id="43700"/>
    <lineage>
        <taxon>Eukaryota</taxon>
        <taxon>Metazoa</taxon>
        <taxon>Chordata</taxon>
        <taxon>Craniata</taxon>
        <taxon>Vertebrata</taxon>
        <taxon>Euteleostomi</taxon>
        <taxon>Actinopterygii</taxon>
        <taxon>Neopterygii</taxon>
        <taxon>Teleostei</taxon>
        <taxon>Neoteleostei</taxon>
        <taxon>Acanthomorphata</taxon>
        <taxon>Anabantaria</taxon>
        <taxon>Synbranchiformes</taxon>
        <taxon>Synbranchidae</taxon>
        <taxon>Monopterus</taxon>
    </lineage>
</organism>
<reference evidence="1" key="1">
    <citation type="submission" date="2025-08" db="UniProtKB">
        <authorList>
            <consortium name="Ensembl"/>
        </authorList>
    </citation>
    <scope>IDENTIFICATION</scope>
</reference>
<proteinExistence type="predicted"/>
<evidence type="ECO:0000313" key="2">
    <source>
        <dbReference type="Proteomes" id="UP000261600"/>
    </source>
</evidence>
<keyword evidence="2" id="KW-1185">Reference proteome</keyword>
<dbReference type="Proteomes" id="UP000261600">
    <property type="component" value="Unplaced"/>
</dbReference>